<dbReference type="InterPro" id="IPR045696">
    <property type="entry name" value="Ubox5_N"/>
</dbReference>
<dbReference type="PANTHER" id="PTHR13492:SF2">
    <property type="entry name" value="RING FINGER PROTEIN 37"/>
    <property type="match status" value="1"/>
</dbReference>
<accession>A0A1J1J5P6</accession>
<evidence type="ECO:0000256" key="3">
    <source>
        <dbReference type="ARBA" id="ARBA00022833"/>
    </source>
</evidence>
<dbReference type="InterPro" id="IPR013083">
    <property type="entry name" value="Znf_RING/FYVE/PHD"/>
</dbReference>
<evidence type="ECO:0000313" key="6">
    <source>
        <dbReference type="EMBL" id="CRL07314.1"/>
    </source>
</evidence>
<dbReference type="GO" id="GO:0008270">
    <property type="term" value="F:zinc ion binding"/>
    <property type="evidence" value="ECO:0007669"/>
    <property type="project" value="UniProtKB-KW"/>
</dbReference>
<dbReference type="CDD" id="cd16660">
    <property type="entry name" value="RING-Ubox_RNF37"/>
    <property type="match status" value="1"/>
</dbReference>
<dbReference type="Pfam" id="PF19318">
    <property type="entry name" value="DUF5918"/>
    <property type="match status" value="1"/>
</dbReference>
<gene>
    <name evidence="6" type="ORF">CLUMA_CG020293</name>
</gene>
<dbReference type="InterPro" id="IPR001841">
    <property type="entry name" value="Znf_RING"/>
</dbReference>
<feature type="domain" description="RING-type" evidence="5">
    <location>
        <begin position="375"/>
        <end position="412"/>
    </location>
</feature>
<keyword evidence="7" id="KW-1185">Reference proteome</keyword>
<dbReference type="SUPFAM" id="SSF57850">
    <property type="entry name" value="RING/U-box"/>
    <property type="match status" value="2"/>
</dbReference>
<proteinExistence type="predicted"/>
<keyword evidence="1" id="KW-0479">Metal-binding</keyword>
<dbReference type="GO" id="GO:0034450">
    <property type="term" value="F:ubiquitin-ubiquitin ligase activity"/>
    <property type="evidence" value="ECO:0007669"/>
    <property type="project" value="TreeGrafter"/>
</dbReference>
<dbReference type="InterPro" id="IPR039925">
    <property type="entry name" value="RNF37_RING-Ubox"/>
</dbReference>
<dbReference type="OrthoDB" id="20295at2759"/>
<keyword evidence="2 4" id="KW-0863">Zinc-finger</keyword>
<evidence type="ECO:0000256" key="4">
    <source>
        <dbReference type="PROSITE-ProRule" id="PRU00175"/>
    </source>
</evidence>
<dbReference type="InterPro" id="IPR039847">
    <property type="entry name" value="Ubox5"/>
</dbReference>
<dbReference type="EMBL" id="CVRI01000070">
    <property type="protein sequence ID" value="CRL07314.1"/>
    <property type="molecule type" value="Genomic_DNA"/>
</dbReference>
<protein>
    <submittedName>
        <fullName evidence="6">CLUMA_CG020293, isoform A</fullName>
    </submittedName>
</protein>
<dbReference type="GO" id="GO:0005634">
    <property type="term" value="C:nucleus"/>
    <property type="evidence" value="ECO:0007669"/>
    <property type="project" value="TreeGrafter"/>
</dbReference>
<dbReference type="PANTHER" id="PTHR13492">
    <property type="entry name" value="RING FINGER PROTEIN 37"/>
    <property type="match status" value="1"/>
</dbReference>
<dbReference type="STRING" id="568069.A0A1J1J5P6"/>
<organism evidence="6 7">
    <name type="scientific">Clunio marinus</name>
    <dbReference type="NCBI Taxonomy" id="568069"/>
    <lineage>
        <taxon>Eukaryota</taxon>
        <taxon>Metazoa</taxon>
        <taxon>Ecdysozoa</taxon>
        <taxon>Arthropoda</taxon>
        <taxon>Hexapoda</taxon>
        <taxon>Insecta</taxon>
        <taxon>Pterygota</taxon>
        <taxon>Neoptera</taxon>
        <taxon>Endopterygota</taxon>
        <taxon>Diptera</taxon>
        <taxon>Nematocera</taxon>
        <taxon>Chironomoidea</taxon>
        <taxon>Chironomidae</taxon>
        <taxon>Clunio</taxon>
    </lineage>
</organism>
<dbReference type="AlphaFoldDB" id="A0A1J1J5P6"/>
<dbReference type="Proteomes" id="UP000183832">
    <property type="component" value="Unassembled WGS sequence"/>
</dbReference>
<reference evidence="6 7" key="1">
    <citation type="submission" date="2015-04" db="EMBL/GenBank/DDBJ databases">
        <authorList>
            <person name="Syromyatnikov M.Y."/>
            <person name="Popov V.N."/>
        </authorList>
    </citation>
    <scope>NUCLEOTIDE SEQUENCE [LARGE SCALE GENOMIC DNA]</scope>
</reference>
<evidence type="ECO:0000256" key="1">
    <source>
        <dbReference type="ARBA" id="ARBA00022723"/>
    </source>
</evidence>
<keyword evidence="3" id="KW-0862">Zinc</keyword>
<evidence type="ECO:0000259" key="5">
    <source>
        <dbReference type="PROSITE" id="PS50089"/>
    </source>
</evidence>
<name>A0A1J1J5P6_9DIPT</name>
<dbReference type="InterPro" id="IPR017907">
    <property type="entry name" value="Znf_RING_CS"/>
</dbReference>
<dbReference type="PROSITE" id="PS00518">
    <property type="entry name" value="ZF_RING_1"/>
    <property type="match status" value="1"/>
</dbReference>
<dbReference type="GO" id="GO:0000209">
    <property type="term" value="P:protein polyubiquitination"/>
    <property type="evidence" value="ECO:0007669"/>
    <property type="project" value="TreeGrafter"/>
</dbReference>
<dbReference type="GO" id="GO:0031625">
    <property type="term" value="F:ubiquitin protein ligase binding"/>
    <property type="evidence" value="ECO:0007669"/>
    <property type="project" value="TreeGrafter"/>
</dbReference>
<evidence type="ECO:0000313" key="7">
    <source>
        <dbReference type="Proteomes" id="UP000183832"/>
    </source>
</evidence>
<dbReference type="Pfam" id="PF04564">
    <property type="entry name" value="U-box"/>
    <property type="match status" value="1"/>
</dbReference>
<dbReference type="SMART" id="SM00504">
    <property type="entry name" value="Ubox"/>
    <property type="match status" value="1"/>
</dbReference>
<evidence type="ECO:0000256" key="2">
    <source>
        <dbReference type="ARBA" id="ARBA00022771"/>
    </source>
</evidence>
<dbReference type="InterPro" id="IPR003613">
    <property type="entry name" value="Ubox_domain"/>
</dbReference>
<dbReference type="PROSITE" id="PS50089">
    <property type="entry name" value="ZF_RING_2"/>
    <property type="match status" value="1"/>
</dbReference>
<sequence>MSLDENFINFLDLKLSDNCEIQTDGVSDDFYDLKNLISNDIDKRRIGFMAFHVSRPPISITITFKWKINLKVIKVYSVLSSLRSTQFQVFVQCRNYSGEEIFRKIGDVSLNDDHDGFYLKTEDVKSTKDGNLKFETIFPYARQSIKSINVIKIVIQNTKLKRAPVLRKLEIWGIPSFKNSRSDIQLIRSLWNHQEPSQSSLTRRAVPLQNDATMKIEQIEQFDIPGEFLDSITHELLTMPFVLPSGNIIDESTIEKHNRNECSYGRLPSDPFTGVIYTAKSQPIFNASLKARLDLFKMQNSYEKEVKNSGRTIGTNRETAQANSSCYSSGHIGKKIKFDNSSSSDINSIISSIYKNKQISIFTQTTKEVADHFACFKCTLSSSTNLYQISSCGHIFCKPCLLQLNSICCACQTSFQTKDVLKKNL</sequence>
<dbReference type="Gene3D" id="3.30.40.10">
    <property type="entry name" value="Zinc/RING finger domain, C3HC4 (zinc finger)"/>
    <property type="match status" value="2"/>
</dbReference>